<evidence type="ECO:0000256" key="1">
    <source>
        <dbReference type="SAM" id="Phobius"/>
    </source>
</evidence>
<keyword evidence="1" id="KW-1133">Transmembrane helix</keyword>
<proteinExistence type="predicted"/>
<organism evidence="2">
    <name type="scientific">Homalodisca liturata</name>
    <dbReference type="NCBI Taxonomy" id="320908"/>
    <lineage>
        <taxon>Eukaryota</taxon>
        <taxon>Metazoa</taxon>
        <taxon>Ecdysozoa</taxon>
        <taxon>Arthropoda</taxon>
        <taxon>Hexapoda</taxon>
        <taxon>Insecta</taxon>
        <taxon>Pterygota</taxon>
        <taxon>Neoptera</taxon>
        <taxon>Paraneoptera</taxon>
        <taxon>Hemiptera</taxon>
        <taxon>Auchenorrhyncha</taxon>
        <taxon>Membracoidea</taxon>
        <taxon>Cicadellidae</taxon>
        <taxon>Cicadellinae</taxon>
        <taxon>Proconiini</taxon>
        <taxon>Homalodisca</taxon>
    </lineage>
</organism>
<reference evidence="2" key="1">
    <citation type="submission" date="2015-11" db="EMBL/GenBank/DDBJ databases">
        <title>De novo transcriptome assembly of four potential Pierce s Disease insect vectors from Arizona vineyards.</title>
        <authorList>
            <person name="Tassone E.E."/>
        </authorList>
    </citation>
    <scope>NUCLEOTIDE SEQUENCE</scope>
</reference>
<keyword evidence="1" id="KW-0472">Membrane</keyword>
<evidence type="ECO:0000313" key="2">
    <source>
        <dbReference type="EMBL" id="JAS80023.1"/>
    </source>
</evidence>
<protein>
    <submittedName>
        <fullName evidence="2">Uncharacterized protein</fullName>
    </submittedName>
</protein>
<dbReference type="AlphaFoldDB" id="A0A1B6HZC5"/>
<keyword evidence="1" id="KW-0812">Transmembrane</keyword>
<gene>
    <name evidence="2" type="ORF">g.56291</name>
</gene>
<sequence>KTTLSSNTELWYTLDLDGVINAFHLYMLPSTAGSIFISLLFSFAHWTISFFIRVSVVLFTDDIKRLKIAQFISPKGAFAQHAARVSLVPPPRGPAAWDKSIESEASRARRPRRLACAAPKDHHGQRVQGDLFIKESVCDCAVCGVKRDPGAHVCK</sequence>
<feature type="non-terminal residue" evidence="2">
    <location>
        <position position="1"/>
    </location>
</feature>
<name>A0A1B6HZC5_9HEMI</name>
<feature type="non-terminal residue" evidence="2">
    <location>
        <position position="155"/>
    </location>
</feature>
<feature type="transmembrane region" description="Helical" evidence="1">
    <location>
        <begin position="35"/>
        <end position="59"/>
    </location>
</feature>
<accession>A0A1B6HZC5</accession>
<dbReference type="EMBL" id="GECU01027683">
    <property type="protein sequence ID" value="JAS80023.1"/>
    <property type="molecule type" value="Transcribed_RNA"/>
</dbReference>